<feature type="chain" id="PRO_5016732368" evidence="1">
    <location>
        <begin position="22"/>
        <end position="84"/>
    </location>
</feature>
<accession>A0A348FZ29</accession>
<feature type="signal peptide" evidence="1">
    <location>
        <begin position="1"/>
        <end position="21"/>
    </location>
</feature>
<sequence length="84" mass="8454">MLLLAAAILAAVVTMCGKCGAAGSRGDPTTVSVGRVRRLGAAGVRAGPDASATREIPLVWGGAVNEVLRDFNKGSDILQCGTKS</sequence>
<name>A0A348FZ29_9HYPH</name>
<keyword evidence="1" id="KW-0732">Signal</keyword>
<dbReference type="EMBL" id="AP018907">
    <property type="protein sequence ID" value="BBF92562.1"/>
    <property type="molecule type" value="Genomic_DNA"/>
</dbReference>
<evidence type="ECO:0000256" key="1">
    <source>
        <dbReference type="SAM" id="SignalP"/>
    </source>
</evidence>
<dbReference type="Proteomes" id="UP000266934">
    <property type="component" value="Chromosome"/>
</dbReference>
<evidence type="ECO:0000313" key="3">
    <source>
        <dbReference type="Proteomes" id="UP000266934"/>
    </source>
</evidence>
<evidence type="ECO:0000313" key="2">
    <source>
        <dbReference type="EMBL" id="BBF92562.1"/>
    </source>
</evidence>
<proteinExistence type="predicted"/>
<gene>
    <name evidence="2" type="ORF">BLTE_12470</name>
</gene>
<dbReference type="AlphaFoldDB" id="A0A348FZ29"/>
<dbReference type="KEGG" id="blag:BLTE_12470"/>
<reference evidence="2 3" key="1">
    <citation type="submission" date="2018-08" db="EMBL/GenBank/DDBJ databases">
        <title>Complete genome sequencing of Blastochloris tepida GI.</title>
        <authorList>
            <person name="Tsukatani Y."/>
            <person name="Mori H."/>
        </authorList>
    </citation>
    <scope>NUCLEOTIDE SEQUENCE [LARGE SCALE GENOMIC DNA]</scope>
    <source>
        <strain evidence="2 3">GI</strain>
    </source>
</reference>
<organism evidence="2 3">
    <name type="scientific">Blastochloris tepida</name>
    <dbReference type="NCBI Taxonomy" id="2233851"/>
    <lineage>
        <taxon>Bacteria</taxon>
        <taxon>Pseudomonadati</taxon>
        <taxon>Pseudomonadota</taxon>
        <taxon>Alphaproteobacteria</taxon>
        <taxon>Hyphomicrobiales</taxon>
        <taxon>Blastochloridaceae</taxon>
        <taxon>Blastochloris</taxon>
    </lineage>
</organism>
<protein>
    <submittedName>
        <fullName evidence="2">Uncharacterized protein</fullName>
    </submittedName>
</protein>
<keyword evidence="3" id="KW-1185">Reference proteome</keyword>